<organism evidence="1 2">
    <name type="scientific">Streptomyces griseomycini</name>
    <dbReference type="NCBI Taxonomy" id="66895"/>
    <lineage>
        <taxon>Bacteria</taxon>
        <taxon>Bacillati</taxon>
        <taxon>Actinomycetota</taxon>
        <taxon>Actinomycetes</taxon>
        <taxon>Kitasatosporales</taxon>
        <taxon>Streptomycetaceae</taxon>
        <taxon>Streptomyces</taxon>
    </lineage>
</organism>
<dbReference type="EMBL" id="JACHJI010000017">
    <property type="protein sequence ID" value="MBB4902516.1"/>
    <property type="molecule type" value="Genomic_DNA"/>
</dbReference>
<proteinExistence type="predicted"/>
<dbReference type="RefSeq" id="WP_184827903.1">
    <property type="nucleotide sequence ID" value="NZ_BMTK01000031.1"/>
</dbReference>
<keyword evidence="2" id="KW-1185">Reference proteome</keyword>
<comment type="caution">
    <text evidence="1">The sequence shown here is derived from an EMBL/GenBank/DDBJ whole genome shotgun (WGS) entry which is preliminary data.</text>
</comment>
<gene>
    <name evidence="1" type="ORF">FHS37_006613</name>
</gene>
<reference evidence="1 2" key="1">
    <citation type="submission" date="2020-08" db="EMBL/GenBank/DDBJ databases">
        <title>Genomic Encyclopedia of Type Strains, Phase III (KMG-III): the genomes of soil and plant-associated and newly described type strains.</title>
        <authorList>
            <person name="Whitman W."/>
        </authorList>
    </citation>
    <scope>NUCLEOTIDE SEQUENCE [LARGE SCALE GENOMIC DNA]</scope>
    <source>
        <strain evidence="1 2">CECT 3273</strain>
    </source>
</reference>
<evidence type="ECO:0000313" key="1">
    <source>
        <dbReference type="EMBL" id="MBB4902516.1"/>
    </source>
</evidence>
<evidence type="ECO:0000313" key="2">
    <source>
        <dbReference type="Proteomes" id="UP000579523"/>
    </source>
</evidence>
<dbReference type="Proteomes" id="UP000579523">
    <property type="component" value="Unassembled WGS sequence"/>
</dbReference>
<name>A0A7W7PWI6_9ACTN</name>
<dbReference type="AlphaFoldDB" id="A0A7W7PWI6"/>
<protein>
    <submittedName>
        <fullName evidence="1">Uncharacterized protein</fullName>
    </submittedName>
</protein>
<sequence length="77" mass="8822">MKTIIHVNQHVIRRNRTHGENEPVLTVKTYKSNAYAHTAIIRDANGAEVARVIYRPDRPLPCGAHVWIETYLSVETE</sequence>
<accession>A0A7W7PWI6</accession>